<feature type="chain" id="PRO_5022827576" description="DUF4296 domain-containing protein" evidence="1">
    <location>
        <begin position="18"/>
        <end position="135"/>
    </location>
</feature>
<dbReference type="EMBL" id="VORB01000005">
    <property type="protein sequence ID" value="TXC78895.1"/>
    <property type="molecule type" value="Genomic_DNA"/>
</dbReference>
<gene>
    <name evidence="2" type="ORF">FRX97_06690</name>
</gene>
<feature type="signal peptide" evidence="1">
    <location>
        <begin position="1"/>
        <end position="17"/>
    </location>
</feature>
<keyword evidence="3" id="KW-1185">Reference proteome</keyword>
<proteinExistence type="predicted"/>
<keyword evidence="1" id="KW-0732">Signal</keyword>
<evidence type="ECO:0008006" key="4">
    <source>
        <dbReference type="Google" id="ProtNLM"/>
    </source>
</evidence>
<evidence type="ECO:0000256" key="1">
    <source>
        <dbReference type="SAM" id="SignalP"/>
    </source>
</evidence>
<protein>
    <recommendedName>
        <fullName evidence="4">DUF4296 domain-containing protein</fullName>
    </recommendedName>
</protein>
<name>A0A5C6V5I3_9FLAO</name>
<reference evidence="2 3" key="1">
    <citation type="submission" date="2019-08" db="EMBL/GenBank/DDBJ databases">
        <title>Genome of Luteibaculum oceani JCM 18817.</title>
        <authorList>
            <person name="Bowman J.P."/>
        </authorList>
    </citation>
    <scope>NUCLEOTIDE SEQUENCE [LARGE SCALE GENOMIC DNA]</scope>
    <source>
        <strain evidence="2 3">JCM 18817</strain>
    </source>
</reference>
<dbReference type="PROSITE" id="PS51257">
    <property type="entry name" value="PROKAR_LIPOPROTEIN"/>
    <property type="match status" value="1"/>
</dbReference>
<dbReference type="RefSeq" id="WP_147014419.1">
    <property type="nucleotide sequence ID" value="NZ_VORB01000005.1"/>
</dbReference>
<dbReference type="Proteomes" id="UP000321168">
    <property type="component" value="Unassembled WGS sequence"/>
</dbReference>
<accession>A0A5C6V5I3</accession>
<organism evidence="2 3">
    <name type="scientific">Luteibaculum oceani</name>
    <dbReference type="NCBI Taxonomy" id="1294296"/>
    <lineage>
        <taxon>Bacteria</taxon>
        <taxon>Pseudomonadati</taxon>
        <taxon>Bacteroidota</taxon>
        <taxon>Flavobacteriia</taxon>
        <taxon>Flavobacteriales</taxon>
        <taxon>Luteibaculaceae</taxon>
        <taxon>Luteibaculum</taxon>
    </lineage>
</organism>
<dbReference type="AlphaFoldDB" id="A0A5C6V5I3"/>
<comment type="caution">
    <text evidence="2">The sequence shown here is derived from an EMBL/GenBank/DDBJ whole genome shotgun (WGS) entry which is preliminary data.</text>
</comment>
<evidence type="ECO:0000313" key="2">
    <source>
        <dbReference type="EMBL" id="TXC78895.1"/>
    </source>
</evidence>
<sequence length="135" mass="15702">MRVLIIFLGFVAAFAVACSSNAPQDNKSKQTQKIPKIHDTTWVNLITELYFAEALKNKRQVAKKNIVDEVRWMDSTIVAHYGLTPKEFEMAYVALGRDFQRIERIYDQCLEKLSRLEARIKSDSLKTYDFPKDLR</sequence>
<evidence type="ECO:0000313" key="3">
    <source>
        <dbReference type="Proteomes" id="UP000321168"/>
    </source>
</evidence>